<evidence type="ECO:0000256" key="3">
    <source>
        <dbReference type="ARBA" id="ARBA00006380"/>
    </source>
</evidence>
<gene>
    <name evidence="14" type="ORF">LP43_2396</name>
</gene>
<keyword evidence="7" id="KW-0812">Transmembrane</keyword>
<keyword evidence="12" id="KW-1003">Cell membrane</keyword>
<dbReference type="NCBIfam" id="NF004388">
    <property type="entry name" value="PRK05749.1-4"/>
    <property type="match status" value="1"/>
</dbReference>
<evidence type="ECO:0000256" key="10">
    <source>
        <dbReference type="PIRSR" id="PIRSR639901-1"/>
    </source>
</evidence>
<evidence type="ECO:0000313" key="15">
    <source>
        <dbReference type="Proteomes" id="UP000029999"/>
    </source>
</evidence>
<feature type="site" description="Transition state stabilizer" evidence="11">
    <location>
        <position position="121"/>
    </location>
</feature>
<dbReference type="STRING" id="392484.LP43_2396"/>
<dbReference type="InterPro" id="IPR038107">
    <property type="entry name" value="Glycos_transf_N_sf"/>
</dbReference>
<comment type="caution">
    <text evidence="14">The sequence shown here is derived from an EMBL/GenBank/DDBJ whole genome shotgun (WGS) entry which is preliminary data.</text>
</comment>
<dbReference type="GO" id="GO:0009244">
    <property type="term" value="P:lipopolysaccharide core region biosynthetic process"/>
    <property type="evidence" value="ECO:0007669"/>
    <property type="project" value="UniProtKB-UniRule"/>
</dbReference>
<evidence type="ECO:0000256" key="8">
    <source>
        <dbReference type="ARBA" id="ARBA00031445"/>
    </source>
</evidence>
<evidence type="ECO:0000256" key="11">
    <source>
        <dbReference type="PIRSR" id="PIRSR639901-2"/>
    </source>
</evidence>
<proteinExistence type="inferred from homology"/>
<evidence type="ECO:0000256" key="2">
    <source>
        <dbReference type="ARBA" id="ARBA00004713"/>
    </source>
</evidence>
<sequence>MLLIPLILLRLIWRGSRASVYFKRWDERFAIKTAPTSDKPLIWLHAVSVGEVEAARPLVASLQETYPQHRILITTMTPTGSARVIKLYGETVLHCYLPYDLPFAVKRFLKTVQPTLGIIMETELWPNLIHYSAEFKIPLVLANARLSARSAKGYQRVAKLARNMLKSFSLIAAQSHDDRQRLIELGADKNSVHAVGNLKFEISMPASVNEQAEAMRSAWGDRPVFIAASTHEGEDEIILNASRQIRAKFPDLLLVIVPRHPERFDRVAALSQRAGFKILRRSENGMCSKAIQVFIVDTMGELPLFYGASDIAFVGGSLVPRGGHNLLEPAALGRAVLIGPHYFNFNEISNQFLQANAAIEITSSETLAECVNDLFSHPQKRAAMGEAGQMLIEQSKGASNRLLNLIKRHINV</sequence>
<dbReference type="GO" id="GO:0043842">
    <property type="term" value="F:Kdo transferase activity"/>
    <property type="evidence" value="ECO:0007669"/>
    <property type="project" value="UniProtKB-EC"/>
</dbReference>
<comment type="pathway">
    <text evidence="2 12">Bacterial outer membrane biogenesis; LPS core biosynthesis.</text>
</comment>
<feature type="domain" description="3-deoxy-D-manno-octulosonic-acid transferase N-terminal" evidence="13">
    <location>
        <begin position="23"/>
        <end position="201"/>
    </location>
</feature>
<evidence type="ECO:0000256" key="9">
    <source>
        <dbReference type="ARBA" id="ARBA00049183"/>
    </source>
</evidence>
<evidence type="ECO:0000256" key="7">
    <source>
        <dbReference type="ARBA" id="ARBA00022968"/>
    </source>
</evidence>
<feature type="active site" description="Proton acceptor" evidence="10">
    <location>
        <position position="51"/>
    </location>
</feature>
<comment type="catalytic activity">
    <reaction evidence="9 12">
        <text>lipid IVA (E. coli) + CMP-3-deoxy-beta-D-manno-octulosonate = alpha-Kdo-(2-&gt;6)-lipid IVA (E. coli) + CMP + H(+)</text>
        <dbReference type="Rhea" id="RHEA:28066"/>
        <dbReference type="ChEBI" id="CHEBI:15378"/>
        <dbReference type="ChEBI" id="CHEBI:58603"/>
        <dbReference type="ChEBI" id="CHEBI:60364"/>
        <dbReference type="ChEBI" id="CHEBI:60377"/>
        <dbReference type="ChEBI" id="CHEBI:85987"/>
        <dbReference type="EC" id="2.4.99.12"/>
    </reaction>
</comment>
<evidence type="ECO:0000256" key="4">
    <source>
        <dbReference type="ARBA" id="ARBA00012621"/>
    </source>
</evidence>
<dbReference type="AlphaFoldDB" id="A0A0A0BFE8"/>
<organism evidence="14 15">
    <name type="scientific">Methylophaga thiooxydans</name>
    <dbReference type="NCBI Taxonomy" id="392484"/>
    <lineage>
        <taxon>Bacteria</taxon>
        <taxon>Pseudomonadati</taxon>
        <taxon>Pseudomonadota</taxon>
        <taxon>Gammaproteobacteria</taxon>
        <taxon>Thiotrichales</taxon>
        <taxon>Piscirickettsiaceae</taxon>
        <taxon>Methylophaga</taxon>
    </lineage>
</organism>
<dbReference type="EMBL" id="JRQD01000007">
    <property type="protein sequence ID" value="KGM05834.1"/>
    <property type="molecule type" value="Genomic_DNA"/>
</dbReference>
<dbReference type="FunFam" id="3.40.50.11720:FF:000001">
    <property type="entry name" value="3-deoxy-D-manno-octulosonic acid transferase"/>
    <property type="match status" value="1"/>
</dbReference>
<dbReference type="GO" id="GO:0009245">
    <property type="term" value="P:lipid A biosynthetic process"/>
    <property type="evidence" value="ECO:0007669"/>
    <property type="project" value="TreeGrafter"/>
</dbReference>
<dbReference type="RefSeq" id="WP_052094204.1">
    <property type="nucleotide sequence ID" value="NZ_JRQD01000007.1"/>
</dbReference>
<name>A0A0A0BFE8_9GAMM</name>
<dbReference type="Gene3D" id="3.40.50.11720">
    <property type="entry name" value="3-Deoxy-D-manno-octulosonic-acid transferase, N-terminal domain"/>
    <property type="match status" value="1"/>
</dbReference>
<keyword evidence="12" id="KW-0448">Lipopolysaccharide biosynthesis</keyword>
<evidence type="ECO:0000256" key="1">
    <source>
        <dbReference type="ARBA" id="ARBA00004388"/>
    </source>
</evidence>
<dbReference type="InterPro" id="IPR007507">
    <property type="entry name" value="Glycos_transf_N"/>
</dbReference>
<protein>
    <recommendedName>
        <fullName evidence="5 12">3-deoxy-D-manno-octulosonic acid transferase</fullName>
        <shortName evidence="12">Kdo transferase</shortName>
        <ecNumber evidence="4 12">2.4.99.12</ecNumber>
    </recommendedName>
    <alternativeName>
        <fullName evidence="8 12">Lipid IV(A) 3-deoxy-D-manno-octulosonic acid transferase</fullName>
    </alternativeName>
</protein>
<keyword evidence="6 12" id="KW-0808">Transferase</keyword>
<dbReference type="EC" id="2.4.99.12" evidence="4 12"/>
<dbReference type="Pfam" id="PF04413">
    <property type="entry name" value="Glycos_transf_N"/>
    <property type="match status" value="1"/>
</dbReference>
<dbReference type="Gene3D" id="3.40.50.2000">
    <property type="entry name" value="Glycogen Phosphorylase B"/>
    <property type="match status" value="1"/>
</dbReference>
<feature type="site" description="Transition state stabilizer" evidence="11">
    <location>
        <position position="199"/>
    </location>
</feature>
<dbReference type="UniPathway" id="UPA00958"/>
<reference evidence="14 15" key="1">
    <citation type="submission" date="2014-09" db="EMBL/GenBank/DDBJ databases">
        <authorList>
            <person name="Grob C."/>
            <person name="Taubert M."/>
            <person name="Howat A.M."/>
            <person name="Burns O.J."/>
            <person name="Dixon J.L."/>
            <person name="Chen Y."/>
            <person name="Murrell J.C."/>
        </authorList>
    </citation>
    <scope>NUCLEOTIDE SEQUENCE [LARGE SCALE GENOMIC DNA]</scope>
    <source>
        <strain evidence="14">L4</strain>
    </source>
</reference>
<evidence type="ECO:0000259" key="13">
    <source>
        <dbReference type="Pfam" id="PF04413"/>
    </source>
</evidence>
<comment type="similarity">
    <text evidence="3">Belongs to the glycosyltransferase group 1 family. Glycosyltransferase 30 subfamily.</text>
</comment>
<keyword evidence="12" id="KW-0472">Membrane</keyword>
<comment type="subcellular location">
    <subcellularLocation>
        <location evidence="1">Cell inner membrane</location>
        <topology evidence="1">Single-pass membrane protein</topology>
        <orientation evidence="1">Cytoplasmic side</orientation>
    </subcellularLocation>
    <subcellularLocation>
        <location evidence="12">Cell membrane</location>
    </subcellularLocation>
</comment>
<evidence type="ECO:0000256" key="12">
    <source>
        <dbReference type="RuleBase" id="RU365103"/>
    </source>
</evidence>
<comment type="function">
    <text evidence="12">Involved in lipopolysaccharide (LPS) biosynthesis. Catalyzes the transfer of 3-deoxy-D-manno-octulosonate (Kdo) residue(s) from CMP-Kdo to lipid IV(A), the tetraacyldisaccharide-1,4'-bisphosphate precursor of lipid A.</text>
</comment>
<dbReference type="PANTHER" id="PTHR42755">
    <property type="entry name" value="3-DEOXY-MANNO-OCTULOSONATE CYTIDYLYLTRANSFERASE"/>
    <property type="match status" value="1"/>
</dbReference>
<evidence type="ECO:0000313" key="14">
    <source>
        <dbReference type="EMBL" id="KGM05834.1"/>
    </source>
</evidence>
<evidence type="ECO:0000256" key="5">
    <source>
        <dbReference type="ARBA" id="ARBA00019077"/>
    </source>
</evidence>
<dbReference type="FunFam" id="3.40.50.2000:FF:000032">
    <property type="entry name" value="3-deoxy-D-manno-octulosonic acid transferase"/>
    <property type="match status" value="1"/>
</dbReference>
<dbReference type="SUPFAM" id="SSF53756">
    <property type="entry name" value="UDP-Glycosyltransferase/glycogen phosphorylase"/>
    <property type="match status" value="1"/>
</dbReference>
<dbReference type="Proteomes" id="UP000029999">
    <property type="component" value="Unassembled WGS sequence"/>
</dbReference>
<dbReference type="InterPro" id="IPR039901">
    <property type="entry name" value="Kdotransferase"/>
</dbReference>
<accession>A0A0A0BFE8</accession>
<dbReference type="GO" id="GO:0005886">
    <property type="term" value="C:plasma membrane"/>
    <property type="evidence" value="ECO:0007669"/>
    <property type="project" value="UniProtKB-SubCell"/>
</dbReference>
<dbReference type="PANTHER" id="PTHR42755:SF1">
    <property type="entry name" value="3-DEOXY-D-MANNO-OCTULOSONIC ACID TRANSFERASE, MITOCHONDRIAL-RELATED"/>
    <property type="match status" value="1"/>
</dbReference>
<keyword evidence="7" id="KW-0735">Signal-anchor</keyword>
<evidence type="ECO:0000256" key="6">
    <source>
        <dbReference type="ARBA" id="ARBA00022679"/>
    </source>
</evidence>